<reference evidence="1 2" key="2">
    <citation type="journal article" date="2021" name="Curr. Genet.">
        <title>Genetic response to nitrogen starvation in the aggressive Eucalyptus foliar pathogen Teratosphaeria destructans.</title>
        <authorList>
            <person name="Havenga M."/>
            <person name="Wingfield B.D."/>
            <person name="Wingfield M.J."/>
            <person name="Dreyer L.L."/>
            <person name="Roets F."/>
            <person name="Aylward J."/>
        </authorList>
    </citation>
    <scope>NUCLEOTIDE SEQUENCE [LARGE SCALE GENOMIC DNA]</scope>
    <source>
        <strain evidence="1">CMW44962</strain>
    </source>
</reference>
<protein>
    <submittedName>
        <fullName evidence="1">Uncharacterized protein</fullName>
    </submittedName>
</protein>
<evidence type="ECO:0000313" key="1">
    <source>
        <dbReference type="EMBL" id="KAH9826761.1"/>
    </source>
</evidence>
<name>A0A9W7W1L9_9PEZI</name>
<reference evidence="1 2" key="1">
    <citation type="journal article" date="2018" name="IMA Fungus">
        <title>IMA Genome-F 10: Nine draft genome sequences of Claviceps purpurea s.lat., including C. arundinis, C. humidiphila, and C. cf. spartinae, pseudomolecules for the pitch canker pathogen Fusarium circinatum, draft genome of Davidsoniella eucalypti, Grosmannia galeiformis, Quambalaria eucalypti, and Teratosphaeria destructans.</title>
        <authorList>
            <person name="Wingfield B.D."/>
            <person name="Liu M."/>
            <person name="Nguyen H.D."/>
            <person name="Lane F.A."/>
            <person name="Morgan S.W."/>
            <person name="De Vos L."/>
            <person name="Wilken P.M."/>
            <person name="Duong T.A."/>
            <person name="Aylward J."/>
            <person name="Coetzee M.P."/>
            <person name="Dadej K."/>
            <person name="De Beer Z.W."/>
            <person name="Findlay W."/>
            <person name="Havenga M."/>
            <person name="Kolarik M."/>
            <person name="Menzies J.G."/>
            <person name="Naidoo K."/>
            <person name="Pochopski O."/>
            <person name="Shoukouhi P."/>
            <person name="Santana Q.C."/>
            <person name="Seifert K.A."/>
            <person name="Soal N."/>
            <person name="Steenkamp E.T."/>
            <person name="Tatham C.T."/>
            <person name="van der Nest M.A."/>
            <person name="Wingfield M.J."/>
        </authorList>
    </citation>
    <scope>NUCLEOTIDE SEQUENCE [LARGE SCALE GENOMIC DNA]</scope>
    <source>
        <strain evidence="1">CMW44962</strain>
    </source>
</reference>
<comment type="caution">
    <text evidence="1">The sequence shown here is derived from an EMBL/GenBank/DDBJ whole genome shotgun (WGS) entry which is preliminary data.</text>
</comment>
<keyword evidence="2" id="KW-1185">Reference proteome</keyword>
<dbReference type="Proteomes" id="UP001138500">
    <property type="component" value="Unassembled WGS sequence"/>
</dbReference>
<dbReference type="EMBL" id="RIBY02001956">
    <property type="protein sequence ID" value="KAH9826761.1"/>
    <property type="molecule type" value="Genomic_DNA"/>
</dbReference>
<evidence type="ECO:0000313" key="2">
    <source>
        <dbReference type="Proteomes" id="UP001138500"/>
    </source>
</evidence>
<accession>A0A9W7W1L9</accession>
<dbReference type="AlphaFoldDB" id="A0A9W7W1L9"/>
<proteinExistence type="predicted"/>
<sequence>MFAGLYIGFDLLGKRDLSDTGQQRLVRDLLGRSENGEPFQRLSPKRFAAIQDKVEIFMEIDRLERWKHPDDVKSAITTLHEKRGLFHKIGEGFHGVVDAVSGSESGNGENLTLHPLRNGFKCVGRLFHADTDCFKELVEDFEDFDGIDNW</sequence>
<gene>
    <name evidence="1" type="ORF">Tdes44962_MAKER03304</name>
</gene>
<organism evidence="1 2">
    <name type="scientific">Teratosphaeria destructans</name>
    <dbReference type="NCBI Taxonomy" id="418781"/>
    <lineage>
        <taxon>Eukaryota</taxon>
        <taxon>Fungi</taxon>
        <taxon>Dikarya</taxon>
        <taxon>Ascomycota</taxon>
        <taxon>Pezizomycotina</taxon>
        <taxon>Dothideomycetes</taxon>
        <taxon>Dothideomycetidae</taxon>
        <taxon>Mycosphaerellales</taxon>
        <taxon>Teratosphaeriaceae</taxon>
        <taxon>Teratosphaeria</taxon>
    </lineage>
</organism>